<dbReference type="NCBIfam" id="NF047839">
    <property type="entry name" value="PspM_Rv2743c"/>
    <property type="match status" value="1"/>
</dbReference>
<dbReference type="RefSeq" id="WP_188544866.1">
    <property type="nucleotide sequence ID" value="NZ_BMCU01000002.1"/>
</dbReference>
<dbReference type="EMBL" id="BMCU01000002">
    <property type="protein sequence ID" value="GGG07999.1"/>
    <property type="molecule type" value="Genomic_DNA"/>
</dbReference>
<keyword evidence="1" id="KW-0812">Transmembrane</keyword>
<evidence type="ECO:0000256" key="1">
    <source>
        <dbReference type="SAM" id="Phobius"/>
    </source>
</evidence>
<comment type="caution">
    <text evidence="2">The sequence shown here is derived from an EMBL/GenBank/DDBJ whole genome shotgun (WGS) entry which is preliminary data.</text>
</comment>
<feature type="transmembrane region" description="Helical" evidence="1">
    <location>
        <begin position="42"/>
        <end position="61"/>
    </location>
</feature>
<dbReference type="Proteomes" id="UP000654257">
    <property type="component" value="Unassembled WGS sequence"/>
</dbReference>
<proteinExistence type="predicted"/>
<dbReference type="Pfam" id="PF25587">
    <property type="entry name" value="Rv2743c"/>
    <property type="match status" value="1"/>
</dbReference>
<dbReference type="AlphaFoldDB" id="A0A917D2E1"/>
<organism evidence="2 3">
    <name type="scientific">Rhodococcoides trifolii</name>
    <dbReference type="NCBI Taxonomy" id="908250"/>
    <lineage>
        <taxon>Bacteria</taxon>
        <taxon>Bacillati</taxon>
        <taxon>Actinomycetota</taxon>
        <taxon>Actinomycetes</taxon>
        <taxon>Mycobacteriales</taxon>
        <taxon>Nocardiaceae</taxon>
        <taxon>Rhodococcoides</taxon>
    </lineage>
</organism>
<keyword evidence="1" id="KW-0472">Membrane</keyword>
<feature type="transmembrane region" description="Helical" evidence="1">
    <location>
        <begin position="67"/>
        <end position="87"/>
    </location>
</feature>
<evidence type="ECO:0000313" key="3">
    <source>
        <dbReference type="Proteomes" id="UP000654257"/>
    </source>
</evidence>
<reference evidence="2" key="1">
    <citation type="journal article" date="2014" name="Int. J. Syst. Evol. Microbiol.">
        <title>Complete genome sequence of Corynebacterium casei LMG S-19264T (=DSM 44701T), isolated from a smear-ripened cheese.</title>
        <authorList>
            <consortium name="US DOE Joint Genome Institute (JGI-PGF)"/>
            <person name="Walter F."/>
            <person name="Albersmeier A."/>
            <person name="Kalinowski J."/>
            <person name="Ruckert C."/>
        </authorList>
    </citation>
    <scope>NUCLEOTIDE SEQUENCE</scope>
    <source>
        <strain evidence="2">CCM 7905</strain>
    </source>
</reference>
<dbReference type="InterPro" id="IPR057952">
    <property type="entry name" value="Rv2743c-like"/>
</dbReference>
<gene>
    <name evidence="2" type="ORF">GCM10007304_22610</name>
</gene>
<protein>
    <submittedName>
        <fullName evidence="2">Uncharacterized protein</fullName>
    </submittedName>
</protein>
<name>A0A917D2E1_9NOCA</name>
<accession>A0A917D2E1</accession>
<evidence type="ECO:0000313" key="2">
    <source>
        <dbReference type="EMBL" id="GGG07999.1"/>
    </source>
</evidence>
<keyword evidence="1" id="KW-1133">Transmembrane helix</keyword>
<sequence length="247" mass="25993">MARSDFGDSVAGAARPVIDFVRSRADPRKKEIRRRRRTRRKASFFGAASGSTAVGTAAVAVASAPEWLVVTGGGAAAVFAVPAVLAVSRYRRMRGVPLPPAKPRKRALPPWGSAARAPMMRLTGAEQSLHHLLAMVARSGAIATGDLDDTARIASGAAESLDQVAVDIVEMERAAQGSPRAAEHLATSIDAAVEELDQGVDQFDELVAAAAQLTSPGVSGPDTRRDALLFASDRLRGFAYALDELRP</sequence>
<keyword evidence="3" id="KW-1185">Reference proteome</keyword>
<reference evidence="2" key="2">
    <citation type="submission" date="2020-09" db="EMBL/GenBank/DDBJ databases">
        <authorList>
            <person name="Sun Q."/>
            <person name="Sedlacek I."/>
        </authorList>
    </citation>
    <scope>NUCLEOTIDE SEQUENCE</scope>
    <source>
        <strain evidence="2">CCM 7905</strain>
    </source>
</reference>